<evidence type="ECO:0000313" key="3">
    <source>
        <dbReference type="EMBL" id="KAH8480874.1"/>
    </source>
</evidence>
<dbReference type="AlphaFoldDB" id="A0A8T2WJZ1"/>
<comment type="caution">
    <text evidence="3">The sequence shown here is derived from an EMBL/GenBank/DDBJ whole genome shotgun (WGS) entry which is preliminary data.</text>
</comment>
<dbReference type="GO" id="GO:0016614">
    <property type="term" value="F:oxidoreductase activity, acting on CH-OH group of donors"/>
    <property type="evidence" value="ECO:0007669"/>
    <property type="project" value="UniProtKB-ARBA"/>
</dbReference>
<name>A0A8T2WJZ1_POPDE</name>
<sequence length="227" mass="24396">MAATTTTPAFLTLQDRVAIVTGSSCGIGKAIAINLASMGAKLVFNYTSNKEQAELVAKEINSGCVDGIPRAVVVQADVSEPVHVKLLFDEAERVFGSQCQLRRNILMLQRGRKPGKTRRWGRIIWLSSSLEGLLKPNIATYTASKAAVETMTKVLAKELKGTAITANCVAPGPTARDMFLTGTSEELIKRVIEECPHGRLGKTTDVAPLVGFLASDASEWINGRLLV</sequence>
<dbReference type="EMBL" id="JACEGQ020000019">
    <property type="protein sequence ID" value="KAH8480874.1"/>
    <property type="molecule type" value="Genomic_DNA"/>
</dbReference>
<proteinExistence type="inferred from homology"/>
<dbReference type="InterPro" id="IPR036291">
    <property type="entry name" value="NAD(P)-bd_dom_sf"/>
</dbReference>
<dbReference type="PROSITE" id="PS00061">
    <property type="entry name" value="ADH_SHORT"/>
    <property type="match status" value="1"/>
</dbReference>
<dbReference type="Pfam" id="PF00106">
    <property type="entry name" value="adh_short"/>
    <property type="match status" value="1"/>
</dbReference>
<dbReference type="PRINTS" id="PR00081">
    <property type="entry name" value="GDHRDH"/>
</dbReference>
<dbReference type="SUPFAM" id="SSF51735">
    <property type="entry name" value="NAD(P)-binding Rossmann-fold domains"/>
    <property type="match status" value="1"/>
</dbReference>
<gene>
    <name evidence="3" type="ORF">H0E87_030944</name>
</gene>
<dbReference type="InterPro" id="IPR002347">
    <property type="entry name" value="SDR_fam"/>
</dbReference>
<dbReference type="InterPro" id="IPR020904">
    <property type="entry name" value="Sc_DH/Rdtase_CS"/>
</dbReference>
<organism evidence="3 4">
    <name type="scientific">Populus deltoides</name>
    <name type="common">Eastern poplar</name>
    <name type="synonym">Eastern cottonwood</name>
    <dbReference type="NCBI Taxonomy" id="3696"/>
    <lineage>
        <taxon>Eukaryota</taxon>
        <taxon>Viridiplantae</taxon>
        <taxon>Streptophyta</taxon>
        <taxon>Embryophyta</taxon>
        <taxon>Tracheophyta</taxon>
        <taxon>Spermatophyta</taxon>
        <taxon>Magnoliopsida</taxon>
        <taxon>eudicotyledons</taxon>
        <taxon>Gunneridae</taxon>
        <taxon>Pentapetalae</taxon>
        <taxon>rosids</taxon>
        <taxon>fabids</taxon>
        <taxon>Malpighiales</taxon>
        <taxon>Salicaceae</taxon>
        <taxon>Saliceae</taxon>
        <taxon>Populus</taxon>
    </lineage>
</organism>
<dbReference type="Pfam" id="PF13561">
    <property type="entry name" value="adh_short_C2"/>
    <property type="match status" value="1"/>
</dbReference>
<comment type="similarity">
    <text evidence="1">Belongs to the short-chain dehydrogenases/reductases (SDR) family.</text>
</comment>
<protein>
    <submittedName>
        <fullName evidence="3">Uncharacterized protein</fullName>
    </submittedName>
</protein>
<keyword evidence="4" id="KW-1185">Reference proteome</keyword>
<dbReference type="Proteomes" id="UP000807159">
    <property type="component" value="Chromosome 19"/>
</dbReference>
<evidence type="ECO:0000256" key="1">
    <source>
        <dbReference type="ARBA" id="ARBA00006484"/>
    </source>
</evidence>
<keyword evidence="2" id="KW-0560">Oxidoreductase</keyword>
<dbReference type="Gene3D" id="3.40.50.720">
    <property type="entry name" value="NAD(P)-binding Rossmann-like Domain"/>
    <property type="match status" value="2"/>
</dbReference>
<accession>A0A8T2WJZ1</accession>
<evidence type="ECO:0000256" key="2">
    <source>
        <dbReference type="ARBA" id="ARBA00023002"/>
    </source>
</evidence>
<reference evidence="3" key="1">
    <citation type="journal article" date="2021" name="J. Hered.">
        <title>Genome Assembly of Salicaceae Populus deltoides (Eastern Cottonwood) I-69 Based on Nanopore Sequencing and Hi-C Technologies.</title>
        <authorList>
            <person name="Bai S."/>
            <person name="Wu H."/>
            <person name="Zhang J."/>
            <person name="Pan Z."/>
            <person name="Zhao W."/>
            <person name="Li Z."/>
            <person name="Tong C."/>
        </authorList>
    </citation>
    <scope>NUCLEOTIDE SEQUENCE</scope>
    <source>
        <tissue evidence="3">Leaf</tissue>
    </source>
</reference>
<dbReference type="PANTHER" id="PTHR48107:SF29">
    <property type="entry name" value="ENOYL-(ACYL CARRIER) REDUCTASE"/>
    <property type="match status" value="1"/>
</dbReference>
<evidence type="ECO:0000313" key="4">
    <source>
        <dbReference type="Proteomes" id="UP000807159"/>
    </source>
</evidence>
<dbReference type="PANTHER" id="PTHR48107">
    <property type="entry name" value="NADPH-DEPENDENT ALDEHYDE REDUCTASE-LIKE PROTEIN, CHLOROPLASTIC-RELATED"/>
    <property type="match status" value="1"/>
</dbReference>